<dbReference type="PROSITE" id="PS51167">
    <property type="entry name" value="CHORISMATE_MUT_1"/>
    <property type="match status" value="1"/>
</dbReference>
<dbReference type="CDD" id="cd02185">
    <property type="entry name" value="AroH"/>
    <property type="match status" value="1"/>
</dbReference>
<dbReference type="NCBIfam" id="TIGR01796">
    <property type="entry name" value="CM_mono_aroH"/>
    <property type="match status" value="1"/>
</dbReference>
<dbReference type="OrthoDB" id="9802232at2"/>
<dbReference type="GO" id="GO:0004106">
    <property type="term" value="F:chorismate mutase activity"/>
    <property type="evidence" value="ECO:0007669"/>
    <property type="project" value="UniProtKB-UniRule"/>
</dbReference>
<dbReference type="EC" id="5.4.99.5" evidence="1 3"/>
<evidence type="ECO:0000313" key="4">
    <source>
        <dbReference type="EMBL" id="TCS91388.1"/>
    </source>
</evidence>
<protein>
    <recommendedName>
        <fullName evidence="1 3">chorismate mutase</fullName>
        <ecNumber evidence="1 3">5.4.99.5</ecNumber>
    </recommendedName>
</protein>
<dbReference type="GO" id="GO:0008652">
    <property type="term" value="P:amino acid biosynthetic process"/>
    <property type="evidence" value="ECO:0007669"/>
    <property type="project" value="UniProtKB-UniRule"/>
</dbReference>
<dbReference type="AlphaFoldDB" id="A0A4R3KYV0"/>
<dbReference type="GO" id="GO:0046417">
    <property type="term" value="P:chorismate metabolic process"/>
    <property type="evidence" value="ECO:0007669"/>
    <property type="project" value="TreeGrafter"/>
</dbReference>
<dbReference type="GO" id="GO:0009073">
    <property type="term" value="P:aromatic amino acid family biosynthetic process"/>
    <property type="evidence" value="ECO:0007669"/>
    <property type="project" value="UniProtKB-UniRule"/>
</dbReference>
<organism evidence="4 5">
    <name type="scientific">Keratinibaculum paraultunense</name>
    <dbReference type="NCBI Taxonomy" id="1278232"/>
    <lineage>
        <taxon>Bacteria</taxon>
        <taxon>Bacillati</taxon>
        <taxon>Bacillota</taxon>
        <taxon>Tissierellia</taxon>
        <taxon>Tissierellales</taxon>
        <taxon>Tepidimicrobiaceae</taxon>
        <taxon>Keratinibaculum</taxon>
    </lineage>
</organism>
<dbReference type="SUPFAM" id="SSF55298">
    <property type="entry name" value="YjgF-like"/>
    <property type="match status" value="1"/>
</dbReference>
<evidence type="ECO:0000256" key="1">
    <source>
        <dbReference type="NCBIfam" id="TIGR01796"/>
    </source>
</evidence>
<feature type="binding site" evidence="2">
    <location>
        <position position="89"/>
    </location>
    <ligand>
        <name>prephenate</name>
        <dbReference type="ChEBI" id="CHEBI:29934"/>
    </ligand>
</feature>
<dbReference type="PANTHER" id="PTHR21164:SF0">
    <property type="entry name" value="CHORISMATE MUTASE AROH"/>
    <property type="match status" value="1"/>
</dbReference>
<dbReference type="PANTHER" id="PTHR21164">
    <property type="entry name" value="CHORISMATE MUTASE"/>
    <property type="match status" value="1"/>
</dbReference>
<dbReference type="Pfam" id="PF07736">
    <property type="entry name" value="CM_1"/>
    <property type="match status" value="1"/>
</dbReference>
<dbReference type="InterPro" id="IPR008243">
    <property type="entry name" value="Chorismate_mutase_AroH"/>
</dbReference>
<feature type="binding site" evidence="2">
    <location>
        <position position="7"/>
    </location>
    <ligand>
        <name>prephenate</name>
        <dbReference type="ChEBI" id="CHEBI:29934"/>
    </ligand>
</feature>
<dbReference type="Gene3D" id="3.30.1330.40">
    <property type="entry name" value="RutC-like"/>
    <property type="match status" value="1"/>
</dbReference>
<dbReference type="UniPathway" id="UPA00120">
    <property type="reaction ID" value="UER00203"/>
</dbReference>
<dbReference type="InterPro" id="IPR035959">
    <property type="entry name" value="RutC-like_sf"/>
</dbReference>
<name>A0A4R3KYV0_9FIRM</name>
<evidence type="ECO:0000256" key="2">
    <source>
        <dbReference type="PIRSR" id="PIRSR005965-1"/>
    </source>
</evidence>
<gene>
    <name evidence="4" type="ORF">EDD65_102323</name>
</gene>
<keyword evidence="5" id="KW-1185">Reference proteome</keyword>
<evidence type="ECO:0000256" key="3">
    <source>
        <dbReference type="PROSITE-ProRule" id="PRU00514"/>
    </source>
</evidence>
<comment type="caution">
    <text evidence="4">The sequence shown here is derived from an EMBL/GenBank/DDBJ whole genome shotgun (WGS) entry which is preliminary data.</text>
</comment>
<keyword evidence="3" id="KW-0413">Isomerase</keyword>
<evidence type="ECO:0000313" key="5">
    <source>
        <dbReference type="Proteomes" id="UP000294567"/>
    </source>
</evidence>
<proteinExistence type="predicted"/>
<feature type="binding site" evidence="2">
    <location>
        <position position="108"/>
    </location>
    <ligand>
        <name>prephenate</name>
        <dbReference type="ChEBI" id="CHEBI:29934"/>
    </ligand>
</feature>
<accession>A0A4R3KYV0</accession>
<dbReference type="RefSeq" id="WP_132026212.1">
    <property type="nucleotide sequence ID" value="NZ_CP068564.1"/>
</dbReference>
<sequence length="121" mass="13895">MNIVSIRGAITVVENKKEEILKSTKELLIEIEKKNNLHKDNVICILFSSTKDLNAEYPAKAARLLGYNQCGLMCFNEMYVLDNLKKCIRLMLLYQSDFLEQKDVSHVYLKGAKILRPDLST</sequence>
<dbReference type="Proteomes" id="UP000294567">
    <property type="component" value="Unassembled WGS sequence"/>
</dbReference>
<dbReference type="PIRSF" id="PIRSF005965">
    <property type="entry name" value="Chor_mut_AroH"/>
    <property type="match status" value="1"/>
</dbReference>
<comment type="catalytic activity">
    <reaction evidence="3">
        <text>chorismate = prephenate</text>
        <dbReference type="Rhea" id="RHEA:13897"/>
        <dbReference type="ChEBI" id="CHEBI:29748"/>
        <dbReference type="ChEBI" id="CHEBI:29934"/>
        <dbReference type="EC" id="5.4.99.5"/>
    </reaction>
</comment>
<reference evidence="4 5" key="1">
    <citation type="submission" date="2019-03" db="EMBL/GenBank/DDBJ databases">
        <title>Genomic Encyclopedia of Type Strains, Phase IV (KMG-IV): sequencing the most valuable type-strain genomes for metagenomic binning, comparative biology and taxonomic classification.</title>
        <authorList>
            <person name="Goeker M."/>
        </authorList>
    </citation>
    <scope>NUCLEOTIDE SEQUENCE [LARGE SCALE GENOMIC DNA]</scope>
    <source>
        <strain evidence="4 5">DSM 26752</strain>
    </source>
</reference>
<keyword evidence="2 3" id="KW-0028">Amino-acid biosynthesis</keyword>
<dbReference type="EMBL" id="SMAE01000002">
    <property type="protein sequence ID" value="TCS91388.1"/>
    <property type="molecule type" value="Genomic_DNA"/>
</dbReference>
<keyword evidence="2 3" id="KW-0057">Aromatic amino acid biosynthesis</keyword>